<dbReference type="OrthoDB" id="7297573at2"/>
<evidence type="ECO:0000313" key="11">
    <source>
        <dbReference type="EMBL" id="AYG93995.1"/>
    </source>
</evidence>
<evidence type="ECO:0000256" key="4">
    <source>
        <dbReference type="ARBA" id="ARBA00022679"/>
    </source>
</evidence>
<evidence type="ECO:0000256" key="3">
    <source>
        <dbReference type="ARBA" id="ARBA00022553"/>
    </source>
</evidence>
<evidence type="ECO:0000256" key="6">
    <source>
        <dbReference type="ARBA" id="ARBA00022777"/>
    </source>
</evidence>
<feature type="domain" description="Response regulatory" evidence="10">
    <location>
        <begin position="34"/>
        <end position="148"/>
    </location>
</feature>
<dbReference type="SMART" id="SM00448">
    <property type="entry name" value="REC"/>
    <property type="match status" value="1"/>
</dbReference>
<dbReference type="PANTHER" id="PTHR41523">
    <property type="entry name" value="TWO-COMPONENT SYSTEM SENSOR PROTEIN"/>
    <property type="match status" value="1"/>
</dbReference>
<proteinExistence type="predicted"/>
<evidence type="ECO:0000256" key="2">
    <source>
        <dbReference type="ARBA" id="ARBA00012438"/>
    </source>
</evidence>
<evidence type="ECO:0000256" key="5">
    <source>
        <dbReference type="ARBA" id="ARBA00022741"/>
    </source>
</evidence>
<organism evidence="11 12">
    <name type="scientific">Brevundimonas naejangsanensis</name>
    <dbReference type="NCBI Taxonomy" id="588932"/>
    <lineage>
        <taxon>Bacteria</taxon>
        <taxon>Pseudomonadati</taxon>
        <taxon>Pseudomonadota</taxon>
        <taxon>Alphaproteobacteria</taxon>
        <taxon>Caulobacterales</taxon>
        <taxon>Caulobacteraceae</taxon>
        <taxon>Brevundimonas</taxon>
    </lineage>
</organism>
<dbReference type="InterPro" id="IPR036890">
    <property type="entry name" value="HATPase_C_sf"/>
</dbReference>
<dbReference type="AlphaFoldDB" id="A0A494RCI4"/>
<dbReference type="Pfam" id="PF07568">
    <property type="entry name" value="HisKA_2"/>
    <property type="match status" value="1"/>
</dbReference>
<dbReference type="PROSITE" id="PS50110">
    <property type="entry name" value="RESPONSE_REGULATORY"/>
    <property type="match status" value="1"/>
</dbReference>
<dbReference type="InterPro" id="IPR003594">
    <property type="entry name" value="HATPase_dom"/>
</dbReference>
<evidence type="ECO:0000256" key="8">
    <source>
        <dbReference type="PROSITE-ProRule" id="PRU00169"/>
    </source>
</evidence>
<dbReference type="Pfam" id="PF02518">
    <property type="entry name" value="HATPase_c"/>
    <property type="match status" value="1"/>
</dbReference>
<keyword evidence="12" id="KW-1185">Reference proteome</keyword>
<evidence type="ECO:0000256" key="7">
    <source>
        <dbReference type="ARBA" id="ARBA00022840"/>
    </source>
</evidence>
<dbReference type="Gene3D" id="3.40.50.2300">
    <property type="match status" value="1"/>
</dbReference>
<keyword evidence="4" id="KW-0808">Transferase</keyword>
<feature type="modified residue" description="4-aspartylphosphate" evidence="8">
    <location>
        <position position="83"/>
    </location>
</feature>
<dbReference type="SUPFAM" id="SSF52172">
    <property type="entry name" value="CheY-like"/>
    <property type="match status" value="1"/>
</dbReference>
<reference evidence="11 12" key="1">
    <citation type="submission" date="2018-10" db="EMBL/GenBank/DDBJ databases">
        <title>Complete genome sequence of Brevundimonas naejangsanensis BRV3.</title>
        <authorList>
            <person name="Berrios L."/>
            <person name="Ely B."/>
        </authorList>
    </citation>
    <scope>NUCLEOTIDE SEQUENCE [LARGE SCALE GENOMIC DNA]</scope>
    <source>
        <strain evidence="11 12">BRV3</strain>
    </source>
</reference>
<dbReference type="SMART" id="SM00387">
    <property type="entry name" value="HATPase_c"/>
    <property type="match status" value="1"/>
</dbReference>
<keyword evidence="6" id="KW-0418">Kinase</keyword>
<dbReference type="PROSITE" id="PS51257">
    <property type="entry name" value="PROKAR_LIPOPROTEIN"/>
    <property type="match status" value="1"/>
</dbReference>
<dbReference type="SUPFAM" id="SSF55874">
    <property type="entry name" value="ATPase domain of HSP90 chaperone/DNA topoisomerase II/histidine kinase"/>
    <property type="match status" value="1"/>
</dbReference>
<dbReference type="Proteomes" id="UP000276984">
    <property type="component" value="Chromosome"/>
</dbReference>
<dbReference type="Gene3D" id="3.30.565.10">
    <property type="entry name" value="Histidine kinase-like ATPase, C-terminal domain"/>
    <property type="match status" value="1"/>
</dbReference>
<comment type="catalytic activity">
    <reaction evidence="1">
        <text>ATP + protein L-histidine = ADP + protein N-phospho-L-histidine.</text>
        <dbReference type="EC" id="2.7.13.3"/>
    </reaction>
</comment>
<evidence type="ECO:0000259" key="10">
    <source>
        <dbReference type="PROSITE" id="PS50110"/>
    </source>
</evidence>
<dbReference type="GO" id="GO:0000160">
    <property type="term" value="P:phosphorelay signal transduction system"/>
    <property type="evidence" value="ECO:0007669"/>
    <property type="project" value="InterPro"/>
</dbReference>
<accession>A0A494RCI4</accession>
<name>A0A494RCI4_9CAUL</name>
<evidence type="ECO:0000256" key="1">
    <source>
        <dbReference type="ARBA" id="ARBA00000085"/>
    </source>
</evidence>
<gene>
    <name evidence="11" type="ORF">D8I30_01470</name>
</gene>
<evidence type="ECO:0000313" key="12">
    <source>
        <dbReference type="Proteomes" id="UP000276984"/>
    </source>
</evidence>
<dbReference type="InterPro" id="IPR011006">
    <property type="entry name" value="CheY-like_superfamily"/>
</dbReference>
<dbReference type="PANTHER" id="PTHR41523:SF8">
    <property type="entry name" value="ETHYLENE RESPONSE SENSOR PROTEIN"/>
    <property type="match status" value="1"/>
</dbReference>
<evidence type="ECO:0000256" key="9">
    <source>
        <dbReference type="SAM" id="Coils"/>
    </source>
</evidence>
<dbReference type="EC" id="2.7.13.3" evidence="2"/>
<feature type="coiled-coil region" evidence="9">
    <location>
        <begin position="153"/>
        <end position="184"/>
    </location>
</feature>
<dbReference type="InterPro" id="IPR001789">
    <property type="entry name" value="Sig_transdc_resp-reg_receiver"/>
</dbReference>
<dbReference type="InterPro" id="IPR011495">
    <property type="entry name" value="Sig_transdc_His_kin_sub2_dim/P"/>
</dbReference>
<dbReference type="GO" id="GO:0004673">
    <property type="term" value="F:protein histidine kinase activity"/>
    <property type="evidence" value="ECO:0007669"/>
    <property type="project" value="UniProtKB-EC"/>
</dbReference>
<sequence length="371" mass="40078">MRPSPAPSASWGCSCRSCRRPRSDAVTEPAAAIRLLYIDDDRGLSRLVQKELGRHGYDVTCAPDADAGYEALKAGRFDVCALDHYMPGRDGLDVLPDILALSDPPPVVYVTGAQDGRIAVAALRAGAADYVIKDVSEDFTALLRSAIEDALLRRRLERENEEAHEEVRQARDRAEALLREVNHRVGNSLQLVSSFISLQLRQLADEGARAALREAQARIDAVAHVHRRLYTSADVERVQMDEYLAGLVEELGKSIGPDGGEPRLTLRAQPLQVTTDQAVSLGVIVTELVTNAAKYAYAPGAPGEIRVILQKCCDKRALLTVEDDGPGLGDGVPQGTGLGSKIISAMASGLRSAVEFDPTHQGVRARLAFEL</sequence>
<keyword evidence="5" id="KW-0547">Nucleotide-binding</keyword>
<keyword evidence="9" id="KW-0175">Coiled coil</keyword>
<dbReference type="Gene3D" id="3.30.450.20">
    <property type="entry name" value="PAS domain"/>
    <property type="match status" value="1"/>
</dbReference>
<dbReference type="EMBL" id="CP032707">
    <property type="protein sequence ID" value="AYG93995.1"/>
    <property type="molecule type" value="Genomic_DNA"/>
</dbReference>
<keyword evidence="7" id="KW-0067">ATP-binding</keyword>
<dbReference type="GO" id="GO:0005524">
    <property type="term" value="F:ATP binding"/>
    <property type="evidence" value="ECO:0007669"/>
    <property type="project" value="UniProtKB-KW"/>
</dbReference>
<dbReference type="CDD" id="cd00156">
    <property type="entry name" value="REC"/>
    <property type="match status" value="1"/>
</dbReference>
<protein>
    <recommendedName>
        <fullName evidence="2">histidine kinase</fullName>
        <ecNumber evidence="2">2.7.13.3</ecNumber>
    </recommendedName>
</protein>
<dbReference type="Pfam" id="PF00072">
    <property type="entry name" value="Response_reg"/>
    <property type="match status" value="1"/>
</dbReference>
<keyword evidence="3 8" id="KW-0597">Phosphoprotein</keyword>